<dbReference type="AlphaFoldDB" id="A0ABC8KYA6"/>
<feature type="signal peptide" evidence="2">
    <location>
        <begin position="1"/>
        <end position="28"/>
    </location>
</feature>
<comment type="caution">
    <text evidence="4">The sequence shown here is derived from an EMBL/GenBank/DDBJ whole genome shotgun (WGS) entry which is preliminary data.</text>
</comment>
<dbReference type="Gene3D" id="3.30.465.10">
    <property type="match status" value="1"/>
</dbReference>
<sequence>MCLRSLRRIPNWRIPNWWSRSLVPLALASASATSLAHLNQSSYPSISQSSALDNLTTDYDERHFHGKPQNSFHKSVNICDVVVFPRSEEEVSKILKSCNQYKVPIVPYGGATSIEGHTLAPKGDVCIDMSLKKRVKALHVEDMDVLVEPGIGWQELNEQVEQYGLFFPLDPDRNTKGMPCLTIGDSRIGQNTETHKALITIRNGSRKMILLGHLEIIQLTKPRTGPLFVEIYCMKPLLSLLLFPTSV</sequence>
<comment type="similarity">
    <text evidence="1">Belongs to the FAD-binding oxidoreductase/transferase type 4 family.</text>
</comment>
<organism evidence="4 5">
    <name type="scientific">Eruca vesicaria subsp. sativa</name>
    <name type="common">Garden rocket</name>
    <name type="synonym">Eruca sativa</name>
    <dbReference type="NCBI Taxonomy" id="29727"/>
    <lineage>
        <taxon>Eukaryota</taxon>
        <taxon>Viridiplantae</taxon>
        <taxon>Streptophyta</taxon>
        <taxon>Embryophyta</taxon>
        <taxon>Tracheophyta</taxon>
        <taxon>Spermatophyta</taxon>
        <taxon>Magnoliopsida</taxon>
        <taxon>eudicotyledons</taxon>
        <taxon>Gunneridae</taxon>
        <taxon>Pentapetalae</taxon>
        <taxon>rosids</taxon>
        <taxon>malvids</taxon>
        <taxon>Brassicales</taxon>
        <taxon>Brassicaceae</taxon>
        <taxon>Brassiceae</taxon>
        <taxon>Eruca</taxon>
    </lineage>
</organism>
<dbReference type="InterPro" id="IPR036318">
    <property type="entry name" value="FAD-bd_PCMH-like_sf"/>
</dbReference>
<evidence type="ECO:0000256" key="1">
    <source>
        <dbReference type="ARBA" id="ARBA00008000"/>
    </source>
</evidence>
<dbReference type="PROSITE" id="PS51387">
    <property type="entry name" value="FAD_PCMH"/>
    <property type="match status" value="1"/>
</dbReference>
<dbReference type="PANTHER" id="PTHR11748:SF111">
    <property type="entry name" value="D-LACTATE DEHYDROGENASE, MITOCHONDRIAL-RELATED"/>
    <property type="match status" value="1"/>
</dbReference>
<name>A0ABC8KYA6_ERUVS</name>
<evidence type="ECO:0000313" key="4">
    <source>
        <dbReference type="EMBL" id="CAH8360914.1"/>
    </source>
</evidence>
<reference evidence="4 5" key="1">
    <citation type="submission" date="2022-03" db="EMBL/GenBank/DDBJ databases">
        <authorList>
            <person name="Macdonald S."/>
            <person name="Ahmed S."/>
            <person name="Newling K."/>
        </authorList>
    </citation>
    <scope>NUCLEOTIDE SEQUENCE [LARGE SCALE GENOMIC DNA]</scope>
</reference>
<dbReference type="InterPro" id="IPR016166">
    <property type="entry name" value="FAD-bd_PCMH"/>
</dbReference>
<dbReference type="Proteomes" id="UP001642260">
    <property type="component" value="Unassembled WGS sequence"/>
</dbReference>
<proteinExistence type="inferred from homology"/>
<evidence type="ECO:0000256" key="2">
    <source>
        <dbReference type="SAM" id="SignalP"/>
    </source>
</evidence>
<evidence type="ECO:0000259" key="3">
    <source>
        <dbReference type="PROSITE" id="PS51387"/>
    </source>
</evidence>
<dbReference type="Pfam" id="PF01565">
    <property type="entry name" value="FAD_binding_4"/>
    <property type="match status" value="1"/>
</dbReference>
<evidence type="ECO:0000313" key="5">
    <source>
        <dbReference type="Proteomes" id="UP001642260"/>
    </source>
</evidence>
<feature type="chain" id="PRO_5044883935" description="FAD-binding PCMH-type domain-containing protein" evidence="2">
    <location>
        <begin position="29"/>
        <end position="247"/>
    </location>
</feature>
<gene>
    <name evidence="4" type="ORF">ERUC_LOCUS26670</name>
</gene>
<dbReference type="InterPro" id="IPR006094">
    <property type="entry name" value="Oxid_FAD_bind_N"/>
</dbReference>
<feature type="domain" description="FAD-binding PCMH-type" evidence="3">
    <location>
        <begin position="75"/>
        <end position="247"/>
    </location>
</feature>
<dbReference type="PANTHER" id="PTHR11748">
    <property type="entry name" value="D-LACTATE DEHYDROGENASE"/>
    <property type="match status" value="1"/>
</dbReference>
<keyword evidence="2" id="KW-0732">Signal</keyword>
<protein>
    <recommendedName>
        <fullName evidence="3">FAD-binding PCMH-type domain-containing protein</fullName>
    </recommendedName>
</protein>
<keyword evidence="5" id="KW-1185">Reference proteome</keyword>
<accession>A0ABC8KYA6</accession>
<dbReference type="EMBL" id="CAKOAT010297376">
    <property type="protein sequence ID" value="CAH8360914.1"/>
    <property type="molecule type" value="Genomic_DNA"/>
</dbReference>
<dbReference type="SUPFAM" id="SSF56176">
    <property type="entry name" value="FAD-binding/transporter-associated domain-like"/>
    <property type="match status" value="1"/>
</dbReference>
<dbReference type="InterPro" id="IPR016169">
    <property type="entry name" value="FAD-bd_PCMH_sub2"/>
</dbReference>